<dbReference type="GO" id="GO:0006281">
    <property type="term" value="P:DNA repair"/>
    <property type="evidence" value="ECO:0007669"/>
    <property type="project" value="TreeGrafter"/>
</dbReference>
<dbReference type="GO" id="GO:0000278">
    <property type="term" value="P:mitotic cell cycle"/>
    <property type="evidence" value="ECO:0007669"/>
    <property type="project" value="TreeGrafter"/>
</dbReference>
<dbReference type="Pfam" id="PF12341">
    <property type="entry name" value="Mcl1_mid"/>
    <property type="match status" value="1"/>
</dbReference>
<dbReference type="InterPro" id="IPR022100">
    <property type="entry name" value="WDHD1/CFT4_beta-prop_2nd"/>
</dbReference>
<keyword evidence="1" id="KW-0472">Membrane</keyword>
<dbReference type="OrthoDB" id="427368at2759"/>
<proteinExistence type="predicted"/>
<accession>A0A6I9SQD3</accession>
<keyword evidence="1" id="KW-1133">Transmembrane helix</keyword>
<dbReference type="PANTHER" id="PTHR19932:SF10">
    <property type="entry name" value="WD REPEAT AND HMG-BOX DNA-BINDING PROTEIN 1"/>
    <property type="match status" value="1"/>
</dbReference>
<keyword evidence="3" id="KW-1185">Reference proteome</keyword>
<protein>
    <submittedName>
        <fullName evidence="4">WD repeat and HMG-box DNA-binding protein 1-like</fullName>
    </submittedName>
</protein>
<sequence length="108" mass="11746">MQIDSDDTSSGPRVPAMTDYFGFTMTSLNESGSVFANPCKGEKNMGTLMHRPFSSWANNSEGSMRLEGEEVRAIALGSAWVAAVTSLIFLRIFTKGGLQVCKDSIIKF</sequence>
<dbReference type="KEGG" id="sind:105157586"/>
<evidence type="ECO:0000313" key="3">
    <source>
        <dbReference type="Proteomes" id="UP000504604"/>
    </source>
</evidence>
<name>A0A6I9SQD3_SESIN</name>
<dbReference type="GO" id="GO:0003682">
    <property type="term" value="F:chromatin binding"/>
    <property type="evidence" value="ECO:0007669"/>
    <property type="project" value="TreeGrafter"/>
</dbReference>
<feature type="transmembrane region" description="Helical" evidence="1">
    <location>
        <begin position="73"/>
        <end position="93"/>
    </location>
</feature>
<evidence type="ECO:0000313" key="4">
    <source>
        <dbReference type="RefSeq" id="XP_011072301.1"/>
    </source>
</evidence>
<organism evidence="3 4">
    <name type="scientific">Sesamum indicum</name>
    <name type="common">Oriental sesame</name>
    <name type="synonym">Sesamum orientale</name>
    <dbReference type="NCBI Taxonomy" id="4182"/>
    <lineage>
        <taxon>Eukaryota</taxon>
        <taxon>Viridiplantae</taxon>
        <taxon>Streptophyta</taxon>
        <taxon>Embryophyta</taxon>
        <taxon>Tracheophyta</taxon>
        <taxon>Spermatophyta</taxon>
        <taxon>Magnoliopsida</taxon>
        <taxon>eudicotyledons</taxon>
        <taxon>Gunneridae</taxon>
        <taxon>Pentapetalae</taxon>
        <taxon>asterids</taxon>
        <taxon>lamiids</taxon>
        <taxon>Lamiales</taxon>
        <taxon>Pedaliaceae</taxon>
        <taxon>Sesamum</taxon>
    </lineage>
</organism>
<gene>
    <name evidence="4" type="primary">LOC105157586</name>
</gene>
<reference evidence="4" key="1">
    <citation type="submission" date="2025-08" db="UniProtKB">
        <authorList>
            <consortium name="RefSeq"/>
        </authorList>
    </citation>
    <scope>IDENTIFICATION</scope>
</reference>
<evidence type="ECO:0000259" key="2">
    <source>
        <dbReference type="Pfam" id="PF12341"/>
    </source>
</evidence>
<evidence type="ECO:0000256" key="1">
    <source>
        <dbReference type="SAM" id="Phobius"/>
    </source>
</evidence>
<feature type="domain" description="WDHD1/CFT4 second beta-propeller" evidence="2">
    <location>
        <begin position="5"/>
        <end position="100"/>
    </location>
</feature>
<dbReference type="RefSeq" id="XP_011072301.1">
    <property type="nucleotide sequence ID" value="XM_011073999.2"/>
</dbReference>
<keyword evidence="1" id="KW-0812">Transmembrane</keyword>
<dbReference type="AlphaFoldDB" id="A0A6I9SQD3"/>
<dbReference type="Proteomes" id="UP000504604">
    <property type="component" value="Linkage group LG3"/>
</dbReference>
<dbReference type="InParanoid" id="A0A6I9SQD3"/>
<dbReference type="PANTHER" id="PTHR19932">
    <property type="entry name" value="WD REPEAT AND HMG-BOX DNA BINDING PROTEIN"/>
    <property type="match status" value="1"/>
</dbReference>
<dbReference type="GeneID" id="105157586"/>
<dbReference type="GO" id="GO:0043596">
    <property type="term" value="C:nuclear replication fork"/>
    <property type="evidence" value="ECO:0007669"/>
    <property type="project" value="TreeGrafter"/>
</dbReference>
<dbReference type="GO" id="GO:0006261">
    <property type="term" value="P:DNA-templated DNA replication"/>
    <property type="evidence" value="ECO:0007669"/>
    <property type="project" value="TreeGrafter"/>
</dbReference>